<dbReference type="PANTHER" id="PTHR12459">
    <property type="entry name" value="TRANSMEMBRANE PROTEIN 135-RELATED"/>
    <property type="match status" value="1"/>
</dbReference>
<keyword evidence="1" id="KW-1133">Transmembrane helix</keyword>
<keyword evidence="1" id="KW-0812">Transmembrane</keyword>
<dbReference type="HOGENOM" id="CLU_012946_0_0_1"/>
<dbReference type="OrthoDB" id="4021778at2759"/>
<evidence type="ECO:0000313" key="2">
    <source>
        <dbReference type="EMBL" id="KIW74487.1"/>
    </source>
</evidence>
<dbReference type="PANTHER" id="PTHR12459:SF15">
    <property type="entry name" value="TRANSMEMBRANE PROTEIN 135"/>
    <property type="match status" value="1"/>
</dbReference>
<dbReference type="GeneID" id="25311917"/>
<evidence type="ECO:0000313" key="3">
    <source>
        <dbReference type="Proteomes" id="UP000053029"/>
    </source>
</evidence>
<keyword evidence="1" id="KW-0472">Membrane</keyword>
<organism evidence="2 3">
    <name type="scientific">Fonsecaea pedrosoi CBS 271.37</name>
    <dbReference type="NCBI Taxonomy" id="1442368"/>
    <lineage>
        <taxon>Eukaryota</taxon>
        <taxon>Fungi</taxon>
        <taxon>Dikarya</taxon>
        <taxon>Ascomycota</taxon>
        <taxon>Pezizomycotina</taxon>
        <taxon>Eurotiomycetes</taxon>
        <taxon>Chaetothyriomycetidae</taxon>
        <taxon>Chaetothyriales</taxon>
        <taxon>Herpotrichiellaceae</taxon>
        <taxon>Fonsecaea</taxon>
    </lineage>
</organism>
<keyword evidence="3" id="KW-1185">Reference proteome</keyword>
<dbReference type="AlphaFoldDB" id="A0A0D2EJE9"/>
<feature type="transmembrane region" description="Helical" evidence="1">
    <location>
        <begin position="108"/>
        <end position="128"/>
    </location>
</feature>
<feature type="transmembrane region" description="Helical" evidence="1">
    <location>
        <begin position="399"/>
        <end position="419"/>
    </location>
</feature>
<evidence type="ECO:0000256" key="1">
    <source>
        <dbReference type="SAM" id="Phobius"/>
    </source>
</evidence>
<dbReference type="RefSeq" id="XP_013278295.1">
    <property type="nucleotide sequence ID" value="XM_013422841.1"/>
</dbReference>
<evidence type="ECO:0008006" key="4">
    <source>
        <dbReference type="Google" id="ProtNLM"/>
    </source>
</evidence>
<gene>
    <name evidence="2" type="ORF">Z517_12427</name>
</gene>
<feature type="transmembrane region" description="Helical" evidence="1">
    <location>
        <begin position="360"/>
        <end position="379"/>
    </location>
</feature>
<name>A0A0D2EJE9_9EURO</name>
<sequence>MHRKKYFHFNTLEPIKPLLRAYTLGYLTVTTPRLFAFLRTLRRSHLQSREILSTLQKILITSTQINRFPTAAAVIVGGATALPHLIQACIDYVLSSQRRGTTRLSNRLAALIRFLCSFWSAWLAFSLLNWDESWAIKRAISQSNTTISTGAPRTSALHQLPPPPYHPRYAGKTIDFTAFAFCRALDVAVIALWTRTRSRSWHPEHRNPRLANFTRKIVDPSVFAGSAAIIMWSWFYSPERLPRSYNHWISKAADIDPRLIQALRLARQGNFVYGEDTGQAALLTGLCQELNLPDVFADPSKTIPIPCELYHCGTGKSCEIHALSRFWRGWKFAMGIYLPLQILTILRSPKPESVLKALRAAVRSSSFLAGFVASFYYAVCLARTRLGPKVFSCKTVTPQMWDSGLCVLAGCLACGWSVLLEKPSRRQEVAFFVAPRALATVLPRVYDRQYRHREQAIFATSVATVLTALTSGDQRNVRGVLGRILARVVKG</sequence>
<dbReference type="InterPro" id="IPR026749">
    <property type="entry name" value="Tmem135"/>
</dbReference>
<reference evidence="2 3" key="1">
    <citation type="submission" date="2015-01" db="EMBL/GenBank/DDBJ databases">
        <title>The Genome Sequence of Fonsecaea pedrosoi CBS 271.37.</title>
        <authorList>
            <consortium name="The Broad Institute Genomics Platform"/>
            <person name="Cuomo C."/>
            <person name="de Hoog S."/>
            <person name="Gorbushina A."/>
            <person name="Stielow B."/>
            <person name="Teixiera M."/>
            <person name="Abouelleil A."/>
            <person name="Chapman S.B."/>
            <person name="Priest M."/>
            <person name="Young S.K."/>
            <person name="Wortman J."/>
            <person name="Nusbaum C."/>
            <person name="Birren B."/>
        </authorList>
    </citation>
    <scope>NUCLEOTIDE SEQUENCE [LARGE SCALE GENOMIC DNA]</scope>
    <source>
        <strain evidence="2 3">CBS 271.37</strain>
    </source>
</reference>
<dbReference type="EMBL" id="KN846977">
    <property type="protein sequence ID" value="KIW74487.1"/>
    <property type="molecule type" value="Genomic_DNA"/>
</dbReference>
<dbReference type="Proteomes" id="UP000053029">
    <property type="component" value="Unassembled WGS sequence"/>
</dbReference>
<accession>A0A0D2EJE9</accession>
<proteinExistence type="predicted"/>
<dbReference type="VEuPathDB" id="FungiDB:Z517_12427"/>
<protein>
    <recommendedName>
        <fullName evidence="4">Integral membrane protein</fullName>
    </recommendedName>
</protein>